<organism evidence="9 10">
    <name type="scientific">Comamonas testosteroni TK102</name>
    <dbReference type="NCBI Taxonomy" id="1392005"/>
    <lineage>
        <taxon>Bacteria</taxon>
        <taxon>Pseudomonadati</taxon>
        <taxon>Pseudomonadota</taxon>
        <taxon>Betaproteobacteria</taxon>
        <taxon>Burkholderiales</taxon>
        <taxon>Comamonadaceae</taxon>
        <taxon>Comamonas</taxon>
    </lineage>
</organism>
<feature type="binding site" evidence="7">
    <location>
        <position position="169"/>
    </location>
    <ligand>
        <name>2-oxoglutarate</name>
        <dbReference type="ChEBI" id="CHEBI:16810"/>
    </ligand>
</feature>
<feature type="binding site" evidence="7">
    <location>
        <position position="159"/>
    </location>
    <ligand>
        <name>Fe cation</name>
        <dbReference type="ChEBI" id="CHEBI:24875"/>
    </ligand>
</feature>
<name>A0A076PLV6_COMTE</name>
<evidence type="ECO:0000256" key="7">
    <source>
        <dbReference type="HAMAP-Rule" id="MF_00657"/>
    </source>
</evidence>
<feature type="binding site" evidence="7">
    <location>
        <position position="98"/>
    </location>
    <ligand>
        <name>Fe cation</name>
        <dbReference type="ChEBI" id="CHEBI:24875"/>
    </ligand>
</feature>
<sequence length="226" mass="25092">MLLRIPSLLTPDEVRHCRQALEAASWQDGKATAGHVAAQVKSNLQLPLDSKTGQQIGDLILDRLGRNPLFMSAALPLKVLPPRFNRYEGGGTYGNHIDNAFFTIPGTAIKVRTDVSTTVFFSDPDEYEGGELMVEDTFGQQGVKLAAGDAIVYPGTSLHRVNPVTRGTRYASFFWTHSLVKSAEQRRLLFDLDQSIQQLTQEQPEHPRVAALSGTYHNLLRMWSES</sequence>
<comment type="cofactor">
    <cofactor evidence="7">
        <name>Fe(2+)</name>
        <dbReference type="ChEBI" id="CHEBI:29033"/>
    </cofactor>
    <text evidence="7">Binds 1 Fe(2+) ion per subunit.</text>
</comment>
<dbReference type="SMART" id="SM00702">
    <property type="entry name" value="P4Hc"/>
    <property type="match status" value="1"/>
</dbReference>
<gene>
    <name evidence="9" type="ORF">O987_18705</name>
</gene>
<dbReference type="GO" id="GO:0006974">
    <property type="term" value="P:DNA damage response"/>
    <property type="evidence" value="ECO:0007669"/>
    <property type="project" value="TreeGrafter"/>
</dbReference>
<evidence type="ECO:0000256" key="2">
    <source>
        <dbReference type="ARBA" id="ARBA00022723"/>
    </source>
</evidence>
<protein>
    <submittedName>
        <fullName evidence="9">Fe(II)-dependent oxygenase</fullName>
    </submittedName>
</protein>
<dbReference type="HAMAP" id="MF_00657">
    <property type="entry name" value="Hydroxyl_YbiX"/>
    <property type="match status" value="1"/>
</dbReference>
<keyword evidence="3 7" id="KW-0847">Vitamin C</keyword>
<feature type="binding site" evidence="7">
    <location>
        <position position="96"/>
    </location>
    <ligand>
        <name>Fe cation</name>
        <dbReference type="ChEBI" id="CHEBI:24875"/>
    </ligand>
</feature>
<dbReference type="RefSeq" id="WP_019044007.1">
    <property type="nucleotide sequence ID" value="NZ_CP006704.1"/>
</dbReference>
<evidence type="ECO:0000256" key="1">
    <source>
        <dbReference type="ARBA" id="ARBA00001961"/>
    </source>
</evidence>
<dbReference type="InterPro" id="IPR006620">
    <property type="entry name" value="Pro_4_hyd_alph"/>
</dbReference>
<dbReference type="SUPFAM" id="SSF51197">
    <property type="entry name" value="Clavaminate synthase-like"/>
    <property type="match status" value="1"/>
</dbReference>
<evidence type="ECO:0000313" key="9">
    <source>
        <dbReference type="EMBL" id="AIJ47849.1"/>
    </source>
</evidence>
<dbReference type="InterPro" id="IPR005123">
    <property type="entry name" value="Oxoglu/Fe-dep_dioxygenase_dom"/>
</dbReference>
<dbReference type="PROSITE" id="PS51471">
    <property type="entry name" value="FE2OG_OXY"/>
    <property type="match status" value="1"/>
</dbReference>
<keyword evidence="5 7" id="KW-0560">Oxidoreductase</keyword>
<dbReference type="AlphaFoldDB" id="A0A076PLV6"/>
<dbReference type="GO" id="GO:0031418">
    <property type="term" value="F:L-ascorbic acid binding"/>
    <property type="evidence" value="ECO:0007669"/>
    <property type="project" value="UniProtKB-KW"/>
</dbReference>
<dbReference type="Pfam" id="PF13640">
    <property type="entry name" value="2OG-FeII_Oxy_3"/>
    <property type="match status" value="1"/>
</dbReference>
<dbReference type="PANTHER" id="PTHR41536">
    <property type="entry name" value="PKHD-TYPE HYDROXYLASE YBIX"/>
    <property type="match status" value="1"/>
</dbReference>
<keyword evidence="6 7" id="KW-0408">Iron</keyword>
<keyword evidence="4 7" id="KW-0223">Dioxygenase</keyword>
<dbReference type="NCBIfam" id="NF003975">
    <property type="entry name" value="PRK05467.1-4"/>
    <property type="match status" value="1"/>
</dbReference>
<dbReference type="GO" id="GO:0006879">
    <property type="term" value="P:intracellular iron ion homeostasis"/>
    <property type="evidence" value="ECO:0007669"/>
    <property type="project" value="TreeGrafter"/>
</dbReference>
<evidence type="ECO:0000313" key="10">
    <source>
        <dbReference type="Proteomes" id="UP000028782"/>
    </source>
</evidence>
<evidence type="ECO:0000256" key="6">
    <source>
        <dbReference type="ARBA" id="ARBA00023004"/>
    </source>
</evidence>
<dbReference type="Gene3D" id="2.60.120.620">
    <property type="entry name" value="q2cbj1_9rhob like domain"/>
    <property type="match status" value="1"/>
</dbReference>
<dbReference type="Pfam" id="PF18331">
    <property type="entry name" value="PKHD_C"/>
    <property type="match status" value="1"/>
</dbReference>
<reference evidence="9 10" key="1">
    <citation type="journal article" date="2014" name="Genome Announc.">
        <title>Complete Genome Sequence of Polychlorinated Biphenyl Degrader Comamonas testosteroni TK102 (NBRC 109938).</title>
        <authorList>
            <person name="Fukuda K."/>
            <person name="Hosoyama A."/>
            <person name="Tsuchikane K."/>
            <person name="Ohji S."/>
            <person name="Yamazoe A."/>
            <person name="Fujita N."/>
            <person name="Shintani M."/>
            <person name="Kimbara K."/>
        </authorList>
    </citation>
    <scope>NUCLEOTIDE SEQUENCE [LARGE SCALE GENOMIC DNA]</scope>
    <source>
        <strain evidence="9">TK102</strain>
    </source>
</reference>
<dbReference type="GO" id="GO:0005506">
    <property type="term" value="F:iron ion binding"/>
    <property type="evidence" value="ECO:0007669"/>
    <property type="project" value="UniProtKB-UniRule"/>
</dbReference>
<evidence type="ECO:0000259" key="8">
    <source>
        <dbReference type="PROSITE" id="PS51471"/>
    </source>
</evidence>
<dbReference type="EMBL" id="CP006704">
    <property type="protein sequence ID" value="AIJ47849.1"/>
    <property type="molecule type" value="Genomic_DNA"/>
</dbReference>
<feature type="domain" description="Fe2OG dioxygenase" evidence="8">
    <location>
        <begin position="78"/>
        <end position="178"/>
    </location>
</feature>
<accession>A0A076PLV6</accession>
<comment type="cofactor">
    <cofactor evidence="1 7">
        <name>L-ascorbate</name>
        <dbReference type="ChEBI" id="CHEBI:38290"/>
    </cofactor>
</comment>
<dbReference type="InterPro" id="IPR044862">
    <property type="entry name" value="Pro_4_hyd_alph_FE2OG_OXY"/>
</dbReference>
<dbReference type="InterPro" id="IPR041097">
    <property type="entry name" value="PKHD_C"/>
</dbReference>
<evidence type="ECO:0000256" key="5">
    <source>
        <dbReference type="ARBA" id="ARBA00023002"/>
    </source>
</evidence>
<evidence type="ECO:0000256" key="3">
    <source>
        <dbReference type="ARBA" id="ARBA00022896"/>
    </source>
</evidence>
<dbReference type="InterPro" id="IPR023550">
    <property type="entry name" value="PKHD_hydroxylase"/>
</dbReference>
<dbReference type="GO" id="GO:0016706">
    <property type="term" value="F:2-oxoglutarate-dependent dioxygenase activity"/>
    <property type="evidence" value="ECO:0007669"/>
    <property type="project" value="UniProtKB-UniRule"/>
</dbReference>
<dbReference type="HOGENOM" id="CLU_106663_0_0_4"/>
<dbReference type="Proteomes" id="UP000028782">
    <property type="component" value="Chromosome"/>
</dbReference>
<dbReference type="PANTHER" id="PTHR41536:SF1">
    <property type="entry name" value="PKHD-TYPE HYDROXYLASE YBIX"/>
    <property type="match status" value="1"/>
</dbReference>
<dbReference type="Gene3D" id="4.10.860.20">
    <property type="entry name" value="Rabenosyn, Rab binding domain"/>
    <property type="match status" value="1"/>
</dbReference>
<dbReference type="KEGG" id="ctes:O987_18705"/>
<evidence type="ECO:0000256" key="4">
    <source>
        <dbReference type="ARBA" id="ARBA00022964"/>
    </source>
</evidence>
<proteinExistence type="inferred from homology"/>
<dbReference type="NCBIfam" id="NF003974">
    <property type="entry name" value="PRK05467.1-3"/>
    <property type="match status" value="1"/>
</dbReference>
<keyword evidence="2 7" id="KW-0479">Metal-binding</keyword>